<organism evidence="2 3">
    <name type="scientific">Phytophthora nicotianae (strain INRA-310)</name>
    <name type="common">Phytophthora parasitica</name>
    <dbReference type="NCBI Taxonomy" id="761204"/>
    <lineage>
        <taxon>Eukaryota</taxon>
        <taxon>Sar</taxon>
        <taxon>Stramenopiles</taxon>
        <taxon>Oomycota</taxon>
        <taxon>Peronosporomycetes</taxon>
        <taxon>Peronosporales</taxon>
        <taxon>Peronosporaceae</taxon>
        <taxon>Phytophthora</taxon>
    </lineage>
</organism>
<dbReference type="AlphaFoldDB" id="W2PZ31"/>
<dbReference type="EMBL" id="KI669597">
    <property type="protein sequence ID" value="ETN06147.1"/>
    <property type="molecule type" value="Genomic_DNA"/>
</dbReference>
<dbReference type="Pfam" id="PF05699">
    <property type="entry name" value="Dimer_Tnp_hAT"/>
    <property type="match status" value="1"/>
</dbReference>
<reference evidence="2 3" key="2">
    <citation type="submission" date="2013-11" db="EMBL/GenBank/DDBJ databases">
        <title>The Genome Sequence of Phytophthora parasitica INRA-310.</title>
        <authorList>
            <consortium name="The Broad Institute Genomics Platform"/>
            <person name="Russ C."/>
            <person name="Tyler B."/>
            <person name="Panabieres F."/>
            <person name="Shan W."/>
            <person name="Tripathy S."/>
            <person name="Grunwald N."/>
            <person name="Machado M."/>
            <person name="Johnson C.S."/>
            <person name="Arredondo F."/>
            <person name="Hong C."/>
            <person name="Coffey M."/>
            <person name="Young S.K."/>
            <person name="Zeng Q."/>
            <person name="Gargeya S."/>
            <person name="Fitzgerald M."/>
            <person name="Abouelleil A."/>
            <person name="Alvarado L."/>
            <person name="Chapman S.B."/>
            <person name="Gainer-Dewar J."/>
            <person name="Goldberg J."/>
            <person name="Griggs A."/>
            <person name="Gujja S."/>
            <person name="Hansen M."/>
            <person name="Howarth C."/>
            <person name="Imamovic A."/>
            <person name="Ireland A."/>
            <person name="Larimer J."/>
            <person name="McCowan C."/>
            <person name="Murphy C."/>
            <person name="Pearson M."/>
            <person name="Poon T.W."/>
            <person name="Priest M."/>
            <person name="Roberts A."/>
            <person name="Saif S."/>
            <person name="Shea T."/>
            <person name="Sykes S."/>
            <person name="Wortman J."/>
            <person name="Nusbaum C."/>
            <person name="Birren B."/>
        </authorList>
    </citation>
    <scope>NUCLEOTIDE SEQUENCE [LARGE SCALE GENOMIC DNA]</scope>
    <source>
        <strain evidence="2 3">INRA-310</strain>
    </source>
</reference>
<dbReference type="InterPro" id="IPR012337">
    <property type="entry name" value="RNaseH-like_sf"/>
</dbReference>
<evidence type="ECO:0000313" key="2">
    <source>
        <dbReference type="EMBL" id="ETN06147.1"/>
    </source>
</evidence>
<dbReference type="RefSeq" id="XP_008908649.1">
    <property type="nucleotide sequence ID" value="XM_008910401.1"/>
</dbReference>
<dbReference type="VEuPathDB" id="FungiDB:PPTG_13928"/>
<name>W2PZ31_PHYN3</name>
<dbReference type="GeneID" id="20183247"/>
<dbReference type="InterPro" id="IPR008906">
    <property type="entry name" value="HATC_C_dom"/>
</dbReference>
<protein>
    <recommendedName>
        <fullName evidence="1">HAT C-terminal dimerisation domain-containing protein</fullName>
    </recommendedName>
</protein>
<evidence type="ECO:0000259" key="1">
    <source>
        <dbReference type="Pfam" id="PF05699"/>
    </source>
</evidence>
<accession>W2PZ31</accession>
<dbReference type="OMA" id="ETILEFW"/>
<evidence type="ECO:0000313" key="3">
    <source>
        <dbReference type="Proteomes" id="UP000018817"/>
    </source>
</evidence>
<gene>
    <name evidence="2" type="ORF">PPTG_13928</name>
</gene>
<feature type="domain" description="HAT C-terminal dimerisation" evidence="1">
    <location>
        <begin position="77"/>
        <end position="143"/>
    </location>
</feature>
<dbReference type="OrthoDB" id="122072at2759"/>
<dbReference type="SUPFAM" id="SSF53098">
    <property type="entry name" value="Ribonuclease H-like"/>
    <property type="match status" value="1"/>
</dbReference>
<dbReference type="Proteomes" id="UP000018817">
    <property type="component" value="Unassembled WGS sequence"/>
</dbReference>
<dbReference type="GO" id="GO:0046983">
    <property type="term" value="F:protein dimerization activity"/>
    <property type="evidence" value="ECO:0007669"/>
    <property type="project" value="InterPro"/>
</dbReference>
<reference evidence="3" key="1">
    <citation type="submission" date="2011-12" db="EMBL/GenBank/DDBJ databases">
        <authorList>
            <consortium name="The Broad Institute Genome Sequencing Platform"/>
            <person name="Russ C."/>
            <person name="Tyler B."/>
            <person name="Panabieres F."/>
            <person name="Shan W."/>
            <person name="Tripathy S."/>
            <person name="Grunwald N."/>
            <person name="Machado M."/>
            <person name="Young S.K."/>
            <person name="Zeng Q."/>
            <person name="Gargeya S."/>
            <person name="Fitzgerald M."/>
            <person name="Haas B."/>
            <person name="Abouelleil A."/>
            <person name="Alvarado L."/>
            <person name="Arachchi H.M."/>
            <person name="Berlin A."/>
            <person name="Chapman S.B."/>
            <person name="Gearin G."/>
            <person name="Goldberg J."/>
            <person name="Griggs A."/>
            <person name="Gujja S."/>
            <person name="Hansen M."/>
            <person name="Heiman D."/>
            <person name="Howarth C."/>
            <person name="Larimer J."/>
            <person name="Lui A."/>
            <person name="MacDonald P.J.P."/>
            <person name="McCowen C."/>
            <person name="Montmayeur A."/>
            <person name="Murphy C."/>
            <person name="Neiman D."/>
            <person name="Pearson M."/>
            <person name="Priest M."/>
            <person name="Roberts A."/>
            <person name="Saif S."/>
            <person name="Shea T."/>
            <person name="Sisk P."/>
            <person name="Stolte C."/>
            <person name="Sykes S."/>
            <person name="Wortman J."/>
            <person name="Nusbaum C."/>
            <person name="Birren B."/>
        </authorList>
    </citation>
    <scope>NUCLEOTIDE SEQUENCE [LARGE SCALE GENOMIC DNA]</scope>
    <source>
        <strain evidence="3">INRA-310</strain>
    </source>
</reference>
<proteinExistence type="predicted"/>
<sequence>MNKCSYVLEMQLFLRPNFKIFDGFLKRIIQLCNADLTGAATAAGDQHFTKIRKTIYDKVRSIMVAVAAPGDTNASRPETILEFWERQAETGTYKFLPLVARVLFAIPSSSAQIERDFGIAGQLVTPQRGSIAPQNVDMPAFLNCNRQFVDVTQCPKIHPRDIDKFIPSNVNVGMEEDDGEGCELLGGYFSSDDDEDIDDTVA</sequence>